<protein>
    <recommendedName>
        <fullName evidence="2">B30.2/SPRY domain-containing protein</fullName>
    </recommendedName>
</protein>
<name>A0A4S8LA62_DENBC</name>
<dbReference type="InterPro" id="IPR003877">
    <property type="entry name" value="SPRY_dom"/>
</dbReference>
<keyword evidence="4" id="KW-1185">Reference proteome</keyword>
<dbReference type="InterPro" id="IPR050618">
    <property type="entry name" value="Ubq-SigPath_Reg"/>
</dbReference>
<gene>
    <name evidence="3" type="ORF">K435DRAFT_783298</name>
</gene>
<dbReference type="PROSITE" id="PS50188">
    <property type="entry name" value="B302_SPRY"/>
    <property type="match status" value="1"/>
</dbReference>
<dbReference type="Proteomes" id="UP000297245">
    <property type="component" value="Unassembled WGS sequence"/>
</dbReference>
<feature type="region of interest" description="Disordered" evidence="1">
    <location>
        <begin position="1"/>
        <end position="47"/>
    </location>
</feature>
<dbReference type="OrthoDB" id="258495at2759"/>
<evidence type="ECO:0000313" key="4">
    <source>
        <dbReference type="Proteomes" id="UP000297245"/>
    </source>
</evidence>
<dbReference type="EMBL" id="ML179543">
    <property type="protein sequence ID" value="THU85500.1"/>
    <property type="molecule type" value="Genomic_DNA"/>
</dbReference>
<evidence type="ECO:0000256" key="1">
    <source>
        <dbReference type="SAM" id="MobiDB-lite"/>
    </source>
</evidence>
<dbReference type="InterPro" id="IPR013320">
    <property type="entry name" value="ConA-like_dom_sf"/>
</dbReference>
<dbReference type="SMART" id="SM00449">
    <property type="entry name" value="SPRY"/>
    <property type="match status" value="1"/>
</dbReference>
<dbReference type="InterPro" id="IPR001870">
    <property type="entry name" value="B30.2/SPRY"/>
</dbReference>
<organism evidence="3 4">
    <name type="scientific">Dendrothele bispora (strain CBS 962.96)</name>
    <dbReference type="NCBI Taxonomy" id="1314807"/>
    <lineage>
        <taxon>Eukaryota</taxon>
        <taxon>Fungi</taxon>
        <taxon>Dikarya</taxon>
        <taxon>Basidiomycota</taxon>
        <taxon>Agaricomycotina</taxon>
        <taxon>Agaricomycetes</taxon>
        <taxon>Agaricomycetidae</taxon>
        <taxon>Agaricales</taxon>
        <taxon>Agaricales incertae sedis</taxon>
        <taxon>Dendrothele</taxon>
    </lineage>
</organism>
<evidence type="ECO:0000313" key="3">
    <source>
        <dbReference type="EMBL" id="THU85500.1"/>
    </source>
</evidence>
<feature type="compositionally biased region" description="Low complexity" evidence="1">
    <location>
        <begin position="13"/>
        <end position="26"/>
    </location>
</feature>
<dbReference type="PANTHER" id="PTHR12864">
    <property type="entry name" value="RAN BINDING PROTEIN 9-RELATED"/>
    <property type="match status" value="1"/>
</dbReference>
<evidence type="ECO:0000259" key="2">
    <source>
        <dbReference type="PROSITE" id="PS50188"/>
    </source>
</evidence>
<dbReference type="SUPFAM" id="SSF49899">
    <property type="entry name" value="Concanavalin A-like lectins/glucanases"/>
    <property type="match status" value="1"/>
</dbReference>
<reference evidence="3 4" key="1">
    <citation type="journal article" date="2019" name="Nat. Ecol. Evol.">
        <title>Megaphylogeny resolves global patterns of mushroom evolution.</title>
        <authorList>
            <person name="Varga T."/>
            <person name="Krizsan K."/>
            <person name="Foldi C."/>
            <person name="Dima B."/>
            <person name="Sanchez-Garcia M."/>
            <person name="Sanchez-Ramirez S."/>
            <person name="Szollosi G.J."/>
            <person name="Szarkandi J.G."/>
            <person name="Papp V."/>
            <person name="Albert L."/>
            <person name="Andreopoulos W."/>
            <person name="Angelini C."/>
            <person name="Antonin V."/>
            <person name="Barry K.W."/>
            <person name="Bougher N.L."/>
            <person name="Buchanan P."/>
            <person name="Buyck B."/>
            <person name="Bense V."/>
            <person name="Catcheside P."/>
            <person name="Chovatia M."/>
            <person name="Cooper J."/>
            <person name="Damon W."/>
            <person name="Desjardin D."/>
            <person name="Finy P."/>
            <person name="Geml J."/>
            <person name="Haridas S."/>
            <person name="Hughes K."/>
            <person name="Justo A."/>
            <person name="Karasinski D."/>
            <person name="Kautmanova I."/>
            <person name="Kiss B."/>
            <person name="Kocsube S."/>
            <person name="Kotiranta H."/>
            <person name="LaButti K.M."/>
            <person name="Lechner B.E."/>
            <person name="Liimatainen K."/>
            <person name="Lipzen A."/>
            <person name="Lukacs Z."/>
            <person name="Mihaltcheva S."/>
            <person name="Morgado L.N."/>
            <person name="Niskanen T."/>
            <person name="Noordeloos M.E."/>
            <person name="Ohm R.A."/>
            <person name="Ortiz-Santana B."/>
            <person name="Ovrebo C."/>
            <person name="Racz N."/>
            <person name="Riley R."/>
            <person name="Savchenko A."/>
            <person name="Shiryaev A."/>
            <person name="Soop K."/>
            <person name="Spirin V."/>
            <person name="Szebenyi C."/>
            <person name="Tomsovsky M."/>
            <person name="Tulloss R.E."/>
            <person name="Uehling J."/>
            <person name="Grigoriev I.V."/>
            <person name="Vagvolgyi C."/>
            <person name="Papp T."/>
            <person name="Martin F.M."/>
            <person name="Miettinen O."/>
            <person name="Hibbett D.S."/>
            <person name="Nagy L.G."/>
        </authorList>
    </citation>
    <scope>NUCLEOTIDE SEQUENCE [LARGE SCALE GENOMIC DNA]</scope>
    <source>
        <strain evidence="3 4">CBS 962.96</strain>
    </source>
</reference>
<proteinExistence type="predicted"/>
<feature type="domain" description="B30.2/SPRY" evidence="2">
    <location>
        <begin position="92"/>
        <end position="283"/>
    </location>
</feature>
<accession>A0A4S8LA62</accession>
<dbReference type="InterPro" id="IPR043136">
    <property type="entry name" value="B30.2/SPRY_sf"/>
</dbReference>
<dbReference type="Gene3D" id="2.60.120.920">
    <property type="match status" value="1"/>
</dbReference>
<dbReference type="Pfam" id="PF00622">
    <property type="entry name" value="SPRY"/>
    <property type="match status" value="1"/>
</dbReference>
<sequence>MPWFSHKHHDDSSSSSASSSKSLTSSFYPRYPDDAPPEWTISEQKSHRWGRYNEAPEEEYDTAEAFCAQYPVFDPIIVPSHAIDRIKEDGGRAWGIELPTAYDMQRFSGRIENISAGSKQTVVHVSTDKKCKDFCLMSNLPIMAGLYDTSGRTGVYYEVIIKKMNPPKSFLAIGTACRPYPNYRLPGWNRHSAGLHLDDLRKFFEDPDGGRDYQVPFDRVRSGDIIGCGYIFASGTLFYTWNGVRLSDAFHGIHLPRHATDVFAAIGVEGETEFDVNFGGDLFKWKEGNEWQWKVDGLTGRMSDGIGGFDEELPAYTRTAIQV</sequence>
<dbReference type="AlphaFoldDB" id="A0A4S8LA62"/>